<evidence type="ECO:0000313" key="1">
    <source>
        <dbReference type="EMBL" id="RPF42890.1"/>
    </source>
</evidence>
<protein>
    <submittedName>
        <fullName evidence="1">Uncharacterized protein</fullName>
    </submittedName>
</protein>
<dbReference type="OrthoDB" id="1806891at2"/>
<evidence type="ECO:0000313" key="2">
    <source>
        <dbReference type="Proteomes" id="UP000282654"/>
    </source>
</evidence>
<dbReference type="EMBL" id="RKRE01000003">
    <property type="protein sequence ID" value="RPF42890.1"/>
    <property type="molecule type" value="Genomic_DNA"/>
</dbReference>
<name>A0A3N5AGB9_9THEO</name>
<proteinExistence type="predicted"/>
<organism evidence="1 2">
    <name type="scientific">Thermodesulfitimonas autotrophica</name>
    <dbReference type="NCBI Taxonomy" id="1894989"/>
    <lineage>
        <taxon>Bacteria</taxon>
        <taxon>Bacillati</taxon>
        <taxon>Bacillota</taxon>
        <taxon>Clostridia</taxon>
        <taxon>Thermoanaerobacterales</taxon>
        <taxon>Thermoanaerobacteraceae</taxon>
        <taxon>Thermodesulfitimonas</taxon>
    </lineage>
</organism>
<comment type="caution">
    <text evidence="1">The sequence shown here is derived from an EMBL/GenBank/DDBJ whole genome shotgun (WGS) entry which is preliminary data.</text>
</comment>
<keyword evidence="2" id="KW-1185">Reference proteome</keyword>
<gene>
    <name evidence="1" type="ORF">EDD75_2004</name>
</gene>
<sequence>MKIGAGGLQSQIVFEFDQVRREGMARGDQQVRADFVPEVGRVLADGERLVRFVEQLNAAATLADYPFRFRVRQGKEGARVFRFLPGEEEVEEEVSPEELAVLRQRLQRRNHLDENV</sequence>
<reference evidence="1 2" key="1">
    <citation type="submission" date="2018-11" db="EMBL/GenBank/DDBJ databases">
        <title>Genomic Encyclopedia of Type Strains, Phase IV (KMG-IV): sequencing the most valuable type-strain genomes for metagenomic binning, comparative biology and taxonomic classification.</title>
        <authorList>
            <person name="Goeker M."/>
        </authorList>
    </citation>
    <scope>NUCLEOTIDE SEQUENCE [LARGE SCALE GENOMIC DNA]</scope>
    <source>
        <strain evidence="1 2">DSM 102936</strain>
    </source>
</reference>
<dbReference type="Proteomes" id="UP000282654">
    <property type="component" value="Unassembled WGS sequence"/>
</dbReference>
<dbReference type="AlphaFoldDB" id="A0A3N5AGB9"/>
<dbReference type="RefSeq" id="WP_123931578.1">
    <property type="nucleotide sequence ID" value="NZ_RKRE01000003.1"/>
</dbReference>
<accession>A0A3N5AGB9</accession>